<keyword evidence="6" id="KW-0805">Transcription regulation</keyword>
<evidence type="ECO:0000256" key="5">
    <source>
        <dbReference type="ARBA" id="ARBA00022833"/>
    </source>
</evidence>
<dbReference type="Pfam" id="PF00096">
    <property type="entry name" value="zf-C2H2"/>
    <property type="match status" value="4"/>
</dbReference>
<feature type="region of interest" description="Disordered" evidence="10">
    <location>
        <begin position="647"/>
        <end position="669"/>
    </location>
</feature>
<dbReference type="GO" id="GO:0000981">
    <property type="term" value="F:DNA-binding transcription factor activity, RNA polymerase II-specific"/>
    <property type="evidence" value="ECO:0007669"/>
    <property type="project" value="TreeGrafter"/>
</dbReference>
<proteinExistence type="predicted"/>
<feature type="domain" description="C2H2-type" evidence="11">
    <location>
        <begin position="597"/>
        <end position="621"/>
    </location>
</feature>
<keyword evidence="13" id="KW-1185">Reference proteome</keyword>
<feature type="domain" description="C2H2-type" evidence="11">
    <location>
        <begin position="880"/>
        <end position="909"/>
    </location>
</feature>
<evidence type="ECO:0000313" key="13">
    <source>
        <dbReference type="Proteomes" id="UP000325440"/>
    </source>
</evidence>
<sequence length="995" mass="112376">MSLECEIMPRKRFPGETPVHKILDDTIIEMSPSHNENKNVMCHPADKSLPTAPLSAGKYLHKKFKKVATADDCPEVAVPVPVLTTEEYSVEGVWRHKCPYCKTVCTKPSALAKHLQVHSDERPFPCETCGFAFKTKSNLSKHCKSQSHTERLAKEEPEEAKPKIYKPKFRSALIYTKLEEDRSKNTESVKEIVQVSSYKQDEDSSQPLNLSVASIKKCYDKMSPFENGQTELKGVYKLPLNQIIKSNGIKDQPFCEMCGLKFNSQEDLVRHICDRSPNGIKLPDSKIVAMPLPSPGPLLGRTPLVEFHRSKEPDISKPVLVRMSNLVQQQEVLAIFQGSRAIPFVPGMPGPHTVMSPQLRPQYEPKQTDPPPPKKPRMDEDFIISTSHHQILTTTVTSVTTTTVAQKFVRPTSLAFKPGTFCTSRLLPVVSPDTPRPKKSYQQLYLNGHAYTYLGLKCSTRVFYCTLTKCQPTYTILPEVNTISMYSNWKICSDMGSNMLGVRGMDLYNSTQRNHKYTQAGQSHDYIVAHSSYKHQKVCDSMGKLKICPGGFESNEDYVYVRGRGKGRYVCADCGIRCKKPSMLKKHIRTHTDLRPYTCTLCTFSFKTKGNLTKHMKSKAHFKKGVEQEQDQNHMSMDDIKQLDSEDMEDYSEDNMDEDSDDEDDDEEVVDKLGWRKTQSDFDAARSLLRLSQVCPSQISQSNHAKAGILPYDHRPVSYPYLSPLLVPEPEGLNNHQNQKPISSPLQSGNRVQIVEVSPVVQPTTIVNNTEVIRKTPTDLKHNVNSILNNSPKVVANKPIDLSRFGGSKEPEQINKSHVVVQSPKKPKALFRQPTTNGPSQKYTSILEDGRSKCMVCDKVFNKPSQLQLHINIHYFEQPFRCESCKESFRTKHLLQKHLDSSSHLNKVNMMSTQGPVIKNPRPFECADCQVGFRIHGHLAKHLRSKMHILKLECLGKIPFGTYSEIERLGLNLNDIDTTDCDSALKSLQASQKAI</sequence>
<dbReference type="FunFam" id="3.30.160.60:FF:000145">
    <property type="entry name" value="Zinc finger protein 574"/>
    <property type="match status" value="2"/>
</dbReference>
<evidence type="ECO:0000256" key="10">
    <source>
        <dbReference type="SAM" id="MobiDB-lite"/>
    </source>
</evidence>
<dbReference type="AlphaFoldDB" id="A0A5E4MWZ8"/>
<keyword evidence="3" id="KW-0677">Repeat</keyword>
<name>A0A5E4MWZ8_9HEMI</name>
<dbReference type="OrthoDB" id="10042249at2759"/>
<accession>A0A5E4MWZ8</accession>
<keyword evidence="8" id="KW-0539">Nucleus</keyword>
<dbReference type="InterPro" id="IPR036236">
    <property type="entry name" value="Znf_C2H2_sf"/>
</dbReference>
<keyword evidence="5" id="KW-0862">Zinc</keyword>
<dbReference type="SMART" id="SM00451">
    <property type="entry name" value="ZnF_U1"/>
    <property type="match status" value="4"/>
</dbReference>
<evidence type="ECO:0000256" key="4">
    <source>
        <dbReference type="ARBA" id="ARBA00022771"/>
    </source>
</evidence>
<feature type="domain" description="C2H2-type" evidence="11">
    <location>
        <begin position="569"/>
        <end position="596"/>
    </location>
</feature>
<feature type="domain" description="C2H2-type" evidence="11">
    <location>
        <begin position="924"/>
        <end position="948"/>
    </location>
</feature>
<feature type="region of interest" description="Disordered" evidence="10">
    <location>
        <begin position="349"/>
        <end position="377"/>
    </location>
</feature>
<evidence type="ECO:0000313" key="12">
    <source>
        <dbReference type="EMBL" id="VVC36120.1"/>
    </source>
</evidence>
<dbReference type="Proteomes" id="UP000325440">
    <property type="component" value="Unassembled WGS sequence"/>
</dbReference>
<evidence type="ECO:0000256" key="9">
    <source>
        <dbReference type="PROSITE-ProRule" id="PRU00042"/>
    </source>
</evidence>
<feature type="domain" description="C2H2-type" evidence="11">
    <location>
        <begin position="96"/>
        <end position="123"/>
    </location>
</feature>
<evidence type="ECO:0000256" key="6">
    <source>
        <dbReference type="ARBA" id="ARBA00023015"/>
    </source>
</evidence>
<comment type="subcellular location">
    <subcellularLocation>
        <location evidence="1">Nucleus</location>
    </subcellularLocation>
</comment>
<evidence type="ECO:0000259" key="11">
    <source>
        <dbReference type="PROSITE" id="PS50157"/>
    </source>
</evidence>
<dbReference type="InterPro" id="IPR003604">
    <property type="entry name" value="Matrin/U1-like-C_Znf_C2H2"/>
</dbReference>
<feature type="domain" description="C2H2-type" evidence="11">
    <location>
        <begin position="852"/>
        <end position="879"/>
    </location>
</feature>
<keyword evidence="4 9" id="KW-0863">Zinc-finger</keyword>
<reference evidence="12 13" key="1">
    <citation type="submission" date="2019-08" db="EMBL/GenBank/DDBJ databases">
        <authorList>
            <person name="Alioto T."/>
            <person name="Alioto T."/>
            <person name="Gomez Garrido J."/>
        </authorList>
    </citation>
    <scope>NUCLEOTIDE SEQUENCE [LARGE SCALE GENOMIC DNA]</scope>
</reference>
<dbReference type="GO" id="GO:0000978">
    <property type="term" value="F:RNA polymerase II cis-regulatory region sequence-specific DNA binding"/>
    <property type="evidence" value="ECO:0007669"/>
    <property type="project" value="TreeGrafter"/>
</dbReference>
<dbReference type="PROSITE" id="PS00028">
    <property type="entry name" value="ZINC_FINGER_C2H2_1"/>
    <property type="match status" value="7"/>
</dbReference>
<gene>
    <name evidence="12" type="ORF">CINCED_3A015269</name>
</gene>
<dbReference type="PANTHER" id="PTHR45944:SF2">
    <property type="entry name" value="SCHNURRI, ISOFORM F"/>
    <property type="match status" value="1"/>
</dbReference>
<dbReference type="Gene3D" id="3.30.160.60">
    <property type="entry name" value="Classic Zinc Finger"/>
    <property type="match status" value="5"/>
</dbReference>
<keyword evidence="7" id="KW-0804">Transcription</keyword>
<dbReference type="EMBL" id="CABPRJ010001430">
    <property type="protein sequence ID" value="VVC36120.1"/>
    <property type="molecule type" value="Genomic_DNA"/>
</dbReference>
<dbReference type="SUPFAM" id="SSF57667">
    <property type="entry name" value="beta-beta-alpha zinc fingers"/>
    <property type="match status" value="4"/>
</dbReference>
<evidence type="ECO:0000256" key="3">
    <source>
        <dbReference type="ARBA" id="ARBA00022737"/>
    </source>
</evidence>
<dbReference type="GO" id="GO:0008270">
    <property type="term" value="F:zinc ion binding"/>
    <property type="evidence" value="ECO:0007669"/>
    <property type="project" value="UniProtKB-KW"/>
</dbReference>
<dbReference type="FunFam" id="3.30.160.60:FF:000594">
    <property type="entry name" value="Transcription factor HIVEP2"/>
    <property type="match status" value="1"/>
</dbReference>
<organism evidence="12 13">
    <name type="scientific">Cinara cedri</name>
    <dbReference type="NCBI Taxonomy" id="506608"/>
    <lineage>
        <taxon>Eukaryota</taxon>
        <taxon>Metazoa</taxon>
        <taxon>Ecdysozoa</taxon>
        <taxon>Arthropoda</taxon>
        <taxon>Hexapoda</taxon>
        <taxon>Insecta</taxon>
        <taxon>Pterygota</taxon>
        <taxon>Neoptera</taxon>
        <taxon>Paraneoptera</taxon>
        <taxon>Hemiptera</taxon>
        <taxon>Sternorrhyncha</taxon>
        <taxon>Aphidomorpha</taxon>
        <taxon>Aphidoidea</taxon>
        <taxon>Aphididae</taxon>
        <taxon>Lachninae</taxon>
        <taxon>Cinara</taxon>
    </lineage>
</organism>
<dbReference type="PANTHER" id="PTHR45944">
    <property type="entry name" value="SCHNURRI, ISOFORM F"/>
    <property type="match status" value="1"/>
</dbReference>
<protein>
    <submittedName>
        <fullName evidence="12">Zinc finger C2H2-type,Zinc finger, RING/FYVE/PHD-type,Matrin/U1-C-like, C2H2-type zinc finger</fullName>
    </submittedName>
</protein>
<evidence type="ECO:0000256" key="2">
    <source>
        <dbReference type="ARBA" id="ARBA00022723"/>
    </source>
</evidence>
<dbReference type="GO" id="GO:0005634">
    <property type="term" value="C:nucleus"/>
    <property type="evidence" value="ECO:0007669"/>
    <property type="project" value="UniProtKB-SubCell"/>
</dbReference>
<evidence type="ECO:0000256" key="7">
    <source>
        <dbReference type="ARBA" id="ARBA00023163"/>
    </source>
</evidence>
<dbReference type="SMART" id="SM00355">
    <property type="entry name" value="ZnF_C2H2"/>
    <property type="match status" value="8"/>
</dbReference>
<dbReference type="InterPro" id="IPR013087">
    <property type="entry name" value="Znf_C2H2_type"/>
</dbReference>
<dbReference type="PROSITE" id="PS50157">
    <property type="entry name" value="ZINC_FINGER_C2H2_2"/>
    <property type="match status" value="7"/>
</dbReference>
<evidence type="ECO:0000256" key="8">
    <source>
        <dbReference type="ARBA" id="ARBA00023242"/>
    </source>
</evidence>
<feature type="domain" description="C2H2-type" evidence="11">
    <location>
        <begin position="124"/>
        <end position="153"/>
    </location>
</feature>
<evidence type="ECO:0000256" key="1">
    <source>
        <dbReference type="ARBA" id="ARBA00004123"/>
    </source>
</evidence>
<dbReference type="InterPro" id="IPR051969">
    <property type="entry name" value="Zinc-finger_DNA-bd_regulators"/>
</dbReference>
<keyword evidence="2" id="KW-0479">Metal-binding</keyword>